<name>A0ACC0EEJ6_9BASI</name>
<protein>
    <submittedName>
        <fullName evidence="1">Uncharacterized protein</fullName>
    </submittedName>
</protein>
<comment type="caution">
    <text evidence="1">The sequence shown here is derived from an EMBL/GenBank/DDBJ whole genome shotgun (WGS) entry which is preliminary data.</text>
</comment>
<feature type="non-terminal residue" evidence="1">
    <location>
        <position position="1"/>
    </location>
</feature>
<evidence type="ECO:0000313" key="1">
    <source>
        <dbReference type="EMBL" id="KAI7951460.1"/>
    </source>
</evidence>
<evidence type="ECO:0000313" key="2">
    <source>
        <dbReference type="Proteomes" id="UP001060170"/>
    </source>
</evidence>
<proteinExistence type="predicted"/>
<organism evidence="1 2">
    <name type="scientific">Puccinia striiformis f. sp. tritici</name>
    <dbReference type="NCBI Taxonomy" id="168172"/>
    <lineage>
        <taxon>Eukaryota</taxon>
        <taxon>Fungi</taxon>
        <taxon>Dikarya</taxon>
        <taxon>Basidiomycota</taxon>
        <taxon>Pucciniomycotina</taxon>
        <taxon>Pucciniomycetes</taxon>
        <taxon>Pucciniales</taxon>
        <taxon>Pucciniaceae</taxon>
        <taxon>Puccinia</taxon>
    </lineage>
</organism>
<sequence>RAIVAQLSRSRSELLRDKHCGLCNPQEQVNKQVISPGQFHLPLRTSNSSVWLISYRIISNHSIICVINHPPSCFEIELNKEITNFFLNSARAITKEEFGEEYPFKIQAMKPTPQQEK</sequence>
<gene>
    <name evidence="1" type="ORF">MJO28_007144</name>
</gene>
<keyword evidence="2" id="KW-1185">Reference proteome</keyword>
<reference evidence="2" key="2">
    <citation type="journal article" date="2018" name="Mol. Plant Microbe Interact.">
        <title>Genome sequence resources for the wheat stripe rust pathogen (Puccinia striiformis f. sp. tritici) and the barley stripe rust pathogen (Puccinia striiformis f. sp. hordei).</title>
        <authorList>
            <person name="Xia C."/>
            <person name="Wang M."/>
            <person name="Yin C."/>
            <person name="Cornejo O.E."/>
            <person name="Hulbert S.H."/>
            <person name="Chen X."/>
        </authorList>
    </citation>
    <scope>NUCLEOTIDE SEQUENCE [LARGE SCALE GENOMIC DNA]</scope>
    <source>
        <strain evidence="2">93-210</strain>
    </source>
</reference>
<accession>A0ACC0EEJ6</accession>
<dbReference type="EMBL" id="CM045871">
    <property type="protein sequence ID" value="KAI7951460.1"/>
    <property type="molecule type" value="Genomic_DNA"/>
</dbReference>
<dbReference type="Proteomes" id="UP001060170">
    <property type="component" value="Chromosome 7"/>
</dbReference>
<reference evidence="2" key="1">
    <citation type="journal article" date="2018" name="BMC Genomics">
        <title>Genomic insights into host adaptation between the wheat stripe rust pathogen (Puccinia striiformis f. sp. tritici) and the barley stripe rust pathogen (Puccinia striiformis f. sp. hordei).</title>
        <authorList>
            <person name="Xia C."/>
            <person name="Wang M."/>
            <person name="Yin C."/>
            <person name="Cornejo O.E."/>
            <person name="Hulbert S.H."/>
            <person name="Chen X."/>
        </authorList>
    </citation>
    <scope>NUCLEOTIDE SEQUENCE [LARGE SCALE GENOMIC DNA]</scope>
    <source>
        <strain evidence="2">93-210</strain>
    </source>
</reference>
<reference evidence="1 2" key="3">
    <citation type="journal article" date="2022" name="Microbiol. Spectr.">
        <title>Folding features and dynamics of 3D genome architecture in plant fungal pathogens.</title>
        <authorList>
            <person name="Xia C."/>
        </authorList>
    </citation>
    <scope>NUCLEOTIDE SEQUENCE [LARGE SCALE GENOMIC DNA]</scope>
    <source>
        <strain evidence="1 2">93-210</strain>
    </source>
</reference>